<dbReference type="InterPro" id="IPR051267">
    <property type="entry name" value="STEAP_metalloreductase"/>
</dbReference>
<organism evidence="3 4">
    <name type="scientific">Demequina muriae</name>
    <dbReference type="NCBI Taxonomy" id="3051664"/>
    <lineage>
        <taxon>Bacteria</taxon>
        <taxon>Bacillati</taxon>
        <taxon>Actinomycetota</taxon>
        <taxon>Actinomycetes</taxon>
        <taxon>Micrococcales</taxon>
        <taxon>Demequinaceae</taxon>
        <taxon>Demequina</taxon>
    </lineage>
</organism>
<dbReference type="PANTHER" id="PTHR14239">
    <property type="entry name" value="DUDULIN-RELATED"/>
    <property type="match status" value="1"/>
</dbReference>
<comment type="caution">
    <text evidence="3">The sequence shown here is derived from an EMBL/GenBank/DDBJ whole genome shotgun (WGS) entry which is preliminary data.</text>
</comment>
<sequence length="243" mass="25212">MTSPDPTATAPATLGIIGAGRIGRAIAVLGRRAGIEVRVAASRPPEQLRADVEAAAPGASAVSVVDAARADIVVLAIPLGRHRQLPPEALAGALVVDAMNYWWELDGARPEFDDPLTSTSETVQAHLAGSRVVKAFGHVSAYALEELARDAGDPERIAMAIAGDDDRDVAAVGALADALGFDPLPAGPLAEGRRFEPGTEVFGADAGVTEAREMLERFWDSQRGRVVARARALSPERGAGGAE</sequence>
<dbReference type="EMBL" id="JAUHQA010000001">
    <property type="protein sequence ID" value="MDN4481372.1"/>
    <property type="molecule type" value="Genomic_DNA"/>
</dbReference>
<reference evidence="3" key="1">
    <citation type="submission" date="2023-06" db="EMBL/GenBank/DDBJ databases">
        <title>Egi l300058.</title>
        <authorList>
            <person name="Gao L."/>
            <person name="Fang B.-Z."/>
            <person name="Li W.-J."/>
        </authorList>
    </citation>
    <scope>NUCLEOTIDE SEQUENCE</scope>
    <source>
        <strain evidence="3">EGI L300058</strain>
    </source>
</reference>
<feature type="domain" description="Pyrroline-5-carboxylate reductase catalytic N-terminal" evidence="2">
    <location>
        <begin position="14"/>
        <end position="101"/>
    </location>
</feature>
<dbReference type="InterPro" id="IPR036291">
    <property type="entry name" value="NAD(P)-bd_dom_sf"/>
</dbReference>
<dbReference type="Gene3D" id="3.40.50.720">
    <property type="entry name" value="NAD(P)-binding Rossmann-like Domain"/>
    <property type="match status" value="1"/>
</dbReference>
<evidence type="ECO:0000313" key="4">
    <source>
        <dbReference type="Proteomes" id="UP001172708"/>
    </source>
</evidence>
<evidence type="ECO:0000259" key="2">
    <source>
        <dbReference type="Pfam" id="PF03807"/>
    </source>
</evidence>
<dbReference type="SUPFAM" id="SSF51735">
    <property type="entry name" value="NAD(P)-binding Rossmann-fold domains"/>
    <property type="match status" value="1"/>
</dbReference>
<evidence type="ECO:0000313" key="3">
    <source>
        <dbReference type="EMBL" id="MDN4481372.1"/>
    </source>
</evidence>
<gene>
    <name evidence="3" type="ORF">QQX02_10595</name>
</gene>
<keyword evidence="1" id="KW-0560">Oxidoreductase</keyword>
<keyword evidence="4" id="KW-1185">Reference proteome</keyword>
<proteinExistence type="predicted"/>
<name>A0ABT8GIX1_9MICO</name>
<dbReference type="Proteomes" id="UP001172708">
    <property type="component" value="Unassembled WGS sequence"/>
</dbReference>
<dbReference type="PANTHER" id="PTHR14239:SF0">
    <property type="entry name" value="F420-DEPENDENT NADP REDUCTASE"/>
    <property type="match status" value="1"/>
</dbReference>
<dbReference type="Pfam" id="PF03807">
    <property type="entry name" value="F420_oxidored"/>
    <property type="match status" value="1"/>
</dbReference>
<dbReference type="RefSeq" id="WP_301142975.1">
    <property type="nucleotide sequence ID" value="NZ_JAUHQA010000001.1"/>
</dbReference>
<dbReference type="InterPro" id="IPR028939">
    <property type="entry name" value="P5C_Rdtase_cat_N"/>
</dbReference>
<accession>A0ABT8GIX1</accession>
<evidence type="ECO:0000256" key="1">
    <source>
        <dbReference type="ARBA" id="ARBA00023002"/>
    </source>
</evidence>
<protein>
    <submittedName>
        <fullName evidence="3">NAD(P)-binding domain-containing protein</fullName>
    </submittedName>
</protein>